<evidence type="ECO:0000313" key="1">
    <source>
        <dbReference type="EMBL" id="OUE09742.1"/>
    </source>
</evidence>
<dbReference type="Gene3D" id="1.10.10.10">
    <property type="entry name" value="Winged helix-like DNA-binding domain superfamily/Winged helix DNA-binding domain"/>
    <property type="match status" value="1"/>
</dbReference>
<dbReference type="OrthoDB" id="5124469at2"/>
<dbReference type="AlphaFoldDB" id="A0A251XVZ5"/>
<dbReference type="InterPro" id="IPR036388">
    <property type="entry name" value="WH-like_DNA-bd_sf"/>
</dbReference>
<organism evidence="1 2">
    <name type="scientific">Clavibacter michiganensis</name>
    <dbReference type="NCBI Taxonomy" id="28447"/>
    <lineage>
        <taxon>Bacteria</taxon>
        <taxon>Bacillati</taxon>
        <taxon>Actinomycetota</taxon>
        <taxon>Actinomycetes</taxon>
        <taxon>Micrococcales</taxon>
        <taxon>Microbacteriaceae</taxon>
        <taxon>Clavibacter</taxon>
    </lineage>
</organism>
<accession>A0A251XVZ5</accession>
<dbReference type="InterPro" id="IPR036390">
    <property type="entry name" value="WH_DNA-bd_sf"/>
</dbReference>
<evidence type="ECO:0000313" key="2">
    <source>
        <dbReference type="Proteomes" id="UP000195106"/>
    </source>
</evidence>
<dbReference type="SUPFAM" id="SSF46785">
    <property type="entry name" value="Winged helix' DNA-binding domain"/>
    <property type="match status" value="1"/>
</dbReference>
<reference evidence="1 2" key="1">
    <citation type="submission" date="2016-08" db="EMBL/GenBank/DDBJ databases">
        <title>Genome sequence of Clavibacter michiganensis spp. strain CASJ009.</title>
        <authorList>
            <person name="Thapa S.P."/>
            <person name="Coaker G."/>
        </authorList>
    </citation>
    <scope>NUCLEOTIDE SEQUENCE [LARGE SCALE GENOMIC DNA]</scope>
    <source>
        <strain evidence="1">CASJ009</strain>
    </source>
</reference>
<protein>
    <recommendedName>
        <fullName evidence="3">MarR family transcriptional regulator</fullName>
    </recommendedName>
</protein>
<name>A0A251XVZ5_9MICO</name>
<dbReference type="Proteomes" id="UP000195106">
    <property type="component" value="Unassembled WGS sequence"/>
</dbReference>
<sequence>MTDPHVLGRLIVGMSDVFDVMDAATIDAWDGLTGLQIQLLRVVATDMRVDRGSLAVWTRTSRAALVPSLAALLHRGVLAEETDGIGPHLVVAPAGRQLLAAVLVARAGWLREAASAVGPVADEEELRRTAELMEKLAATTTQGATGPDAS</sequence>
<evidence type="ECO:0008006" key="3">
    <source>
        <dbReference type="Google" id="ProtNLM"/>
    </source>
</evidence>
<comment type="caution">
    <text evidence="1">The sequence shown here is derived from an EMBL/GenBank/DDBJ whole genome shotgun (WGS) entry which is preliminary data.</text>
</comment>
<gene>
    <name evidence="1" type="ORF">CMsap09_12410</name>
</gene>
<proteinExistence type="predicted"/>
<dbReference type="EMBL" id="MDHJ01000001">
    <property type="protein sequence ID" value="OUE09742.1"/>
    <property type="molecule type" value="Genomic_DNA"/>
</dbReference>
<dbReference type="RefSeq" id="WP_094116327.1">
    <property type="nucleotide sequence ID" value="NZ_PSTS01000022.1"/>
</dbReference>